<keyword evidence="2" id="KW-1185">Reference proteome</keyword>
<evidence type="ECO:0000313" key="1">
    <source>
        <dbReference type="EMBL" id="KRZ51841.1"/>
    </source>
</evidence>
<comment type="caution">
    <text evidence="1">The sequence shown here is derived from an EMBL/GenBank/DDBJ whole genome shotgun (WGS) entry which is preliminary data.</text>
</comment>
<dbReference type="Proteomes" id="UP000054721">
    <property type="component" value="Unassembled WGS sequence"/>
</dbReference>
<reference evidence="1 2" key="1">
    <citation type="submission" date="2015-05" db="EMBL/GenBank/DDBJ databases">
        <title>Evolution of Trichinella species and genotypes.</title>
        <authorList>
            <person name="Korhonen P.K."/>
            <person name="Edoardo P."/>
            <person name="Giuseppe L.R."/>
            <person name="Gasser R.B."/>
        </authorList>
    </citation>
    <scope>NUCLEOTIDE SEQUENCE [LARGE SCALE GENOMIC DNA]</scope>
    <source>
        <strain evidence="1">ISS10</strain>
    </source>
</reference>
<sequence length="96" mass="11014">MVEPIQTDGNVQIVLLFNIRTEQETSAQKLTDNQQLNGKSLFNVPFDAYQLTKGPTKIFKTNEQTNDNNDKICSENFYRDEKPINSKLSNEKFAVN</sequence>
<organism evidence="1 2">
    <name type="scientific">Trichinella nativa</name>
    <dbReference type="NCBI Taxonomy" id="6335"/>
    <lineage>
        <taxon>Eukaryota</taxon>
        <taxon>Metazoa</taxon>
        <taxon>Ecdysozoa</taxon>
        <taxon>Nematoda</taxon>
        <taxon>Enoplea</taxon>
        <taxon>Dorylaimia</taxon>
        <taxon>Trichinellida</taxon>
        <taxon>Trichinellidae</taxon>
        <taxon>Trichinella</taxon>
    </lineage>
</organism>
<accession>A0A0V1KXI1</accession>
<gene>
    <name evidence="1" type="ORF">T02_4634</name>
</gene>
<dbReference type="EMBL" id="JYDW01000212">
    <property type="protein sequence ID" value="KRZ51841.1"/>
    <property type="molecule type" value="Genomic_DNA"/>
</dbReference>
<evidence type="ECO:0000313" key="2">
    <source>
        <dbReference type="Proteomes" id="UP000054721"/>
    </source>
</evidence>
<name>A0A0V1KXI1_9BILA</name>
<protein>
    <submittedName>
        <fullName evidence="1">Uncharacterized protein</fullName>
    </submittedName>
</protein>
<proteinExistence type="predicted"/>
<dbReference type="AlphaFoldDB" id="A0A0V1KXI1"/>